<protein>
    <submittedName>
        <fullName evidence="2">DUF1150 domain-containing protein</fullName>
    </submittedName>
</protein>
<dbReference type="EMBL" id="QWDD01000001">
    <property type="protein sequence ID" value="RNJ48330.1"/>
    <property type="molecule type" value="Genomic_DNA"/>
</dbReference>
<name>A0A3M9XN76_9HYPH</name>
<evidence type="ECO:0000313" key="2">
    <source>
        <dbReference type="EMBL" id="RNJ48330.1"/>
    </source>
</evidence>
<accession>A0A3M9XN76</accession>
<feature type="region of interest" description="Disordered" evidence="1">
    <location>
        <begin position="1"/>
        <end position="22"/>
    </location>
</feature>
<dbReference type="InterPro" id="IPR009531">
    <property type="entry name" value="DUF1150"/>
</dbReference>
<keyword evidence="3" id="KW-1185">Reference proteome</keyword>
<evidence type="ECO:0000313" key="3">
    <source>
        <dbReference type="Proteomes" id="UP000268623"/>
    </source>
</evidence>
<comment type="caution">
    <text evidence="2">The sequence shown here is derived from an EMBL/GenBank/DDBJ whole genome shotgun (WGS) entry which is preliminary data.</text>
</comment>
<sequence>MEVKMDMMKSTATEPRESPLTTEQFAQLGDGLIAYVRPLRSEDVNRLYPQAPQIAPGLTIFALFGADGAPIVLADSEEGCIGNARENHLQMVSLH</sequence>
<evidence type="ECO:0000256" key="1">
    <source>
        <dbReference type="SAM" id="MobiDB-lite"/>
    </source>
</evidence>
<dbReference type="Proteomes" id="UP000268623">
    <property type="component" value="Unassembled WGS sequence"/>
</dbReference>
<dbReference type="Pfam" id="PF06620">
    <property type="entry name" value="DUF1150"/>
    <property type="match status" value="1"/>
</dbReference>
<organism evidence="2 3">
    <name type="scientific">Methylocystis hirsuta</name>
    <dbReference type="NCBI Taxonomy" id="369798"/>
    <lineage>
        <taxon>Bacteria</taxon>
        <taxon>Pseudomonadati</taxon>
        <taxon>Pseudomonadota</taxon>
        <taxon>Alphaproteobacteria</taxon>
        <taxon>Hyphomicrobiales</taxon>
        <taxon>Methylocystaceae</taxon>
        <taxon>Methylocystis</taxon>
    </lineage>
</organism>
<gene>
    <name evidence="2" type="ORF">D1O30_00530</name>
</gene>
<dbReference type="OrthoDB" id="7865555at2"/>
<reference evidence="2 3" key="1">
    <citation type="submission" date="2018-08" db="EMBL/GenBank/DDBJ databases">
        <title>Genome sequence of Methylocystis hirsuta CSC1, a methanotroph able to accumulate PHAs.</title>
        <authorList>
            <person name="Bordel S."/>
            <person name="Rodriguez E."/>
            <person name="Gancedo J."/>
            <person name="Munoz R."/>
        </authorList>
    </citation>
    <scope>NUCLEOTIDE SEQUENCE [LARGE SCALE GENOMIC DNA]</scope>
    <source>
        <strain evidence="2 3">CSC1</strain>
    </source>
</reference>
<dbReference type="AlphaFoldDB" id="A0A3M9XN76"/>
<proteinExistence type="predicted"/>